<organism evidence="2 3">
    <name type="scientific">Heterobasidion irregulare (strain TC 32-1)</name>
    <dbReference type="NCBI Taxonomy" id="747525"/>
    <lineage>
        <taxon>Eukaryota</taxon>
        <taxon>Fungi</taxon>
        <taxon>Dikarya</taxon>
        <taxon>Basidiomycota</taxon>
        <taxon>Agaricomycotina</taxon>
        <taxon>Agaricomycetes</taxon>
        <taxon>Russulales</taxon>
        <taxon>Bondarzewiaceae</taxon>
        <taxon>Heterobasidion</taxon>
        <taxon>Heterobasidion annosum species complex</taxon>
    </lineage>
</organism>
<accession>W4K345</accession>
<feature type="compositionally biased region" description="Low complexity" evidence="1">
    <location>
        <begin position="107"/>
        <end position="118"/>
    </location>
</feature>
<dbReference type="InterPro" id="IPR041078">
    <property type="entry name" value="Plavaka"/>
</dbReference>
<dbReference type="eggNOG" id="ENOG502SIW4">
    <property type="taxonomic scope" value="Eukaryota"/>
</dbReference>
<name>W4K345_HETIT</name>
<reference evidence="2 3" key="1">
    <citation type="journal article" date="2012" name="New Phytol.">
        <title>Insight into trade-off between wood decay and parasitism from the genome of a fungal forest pathogen.</title>
        <authorList>
            <person name="Olson A."/>
            <person name="Aerts A."/>
            <person name="Asiegbu F."/>
            <person name="Belbahri L."/>
            <person name="Bouzid O."/>
            <person name="Broberg A."/>
            <person name="Canback B."/>
            <person name="Coutinho P.M."/>
            <person name="Cullen D."/>
            <person name="Dalman K."/>
            <person name="Deflorio G."/>
            <person name="van Diepen L.T."/>
            <person name="Dunand C."/>
            <person name="Duplessis S."/>
            <person name="Durling M."/>
            <person name="Gonthier P."/>
            <person name="Grimwood J."/>
            <person name="Fossdal C.G."/>
            <person name="Hansson D."/>
            <person name="Henrissat B."/>
            <person name="Hietala A."/>
            <person name="Himmelstrand K."/>
            <person name="Hoffmeister D."/>
            <person name="Hogberg N."/>
            <person name="James T.Y."/>
            <person name="Karlsson M."/>
            <person name="Kohler A."/>
            <person name="Kues U."/>
            <person name="Lee Y.H."/>
            <person name="Lin Y.C."/>
            <person name="Lind M."/>
            <person name="Lindquist E."/>
            <person name="Lombard V."/>
            <person name="Lucas S."/>
            <person name="Lunden K."/>
            <person name="Morin E."/>
            <person name="Murat C."/>
            <person name="Park J."/>
            <person name="Raffaello T."/>
            <person name="Rouze P."/>
            <person name="Salamov A."/>
            <person name="Schmutz J."/>
            <person name="Solheim H."/>
            <person name="Stahlberg J."/>
            <person name="Velez H."/>
            <person name="de Vries R.P."/>
            <person name="Wiebenga A."/>
            <person name="Woodward S."/>
            <person name="Yakovlev I."/>
            <person name="Garbelotto M."/>
            <person name="Martin F."/>
            <person name="Grigoriev I.V."/>
            <person name="Stenlid J."/>
        </authorList>
    </citation>
    <scope>NUCLEOTIDE SEQUENCE [LARGE SCALE GENOMIC DNA]</scope>
    <source>
        <strain evidence="2 3">TC 32-1</strain>
    </source>
</reference>
<proteinExistence type="predicted"/>
<dbReference type="AlphaFoldDB" id="W4K345"/>
<evidence type="ECO:0000313" key="3">
    <source>
        <dbReference type="Proteomes" id="UP000030671"/>
    </source>
</evidence>
<sequence length="1004" mass="114197">MSMPARTRDCKSCGQPFDLRGVATHERACFRRKAEQERDWAFEAKQHRATGSPVLPIAAHPAAEASGPIVDQALSSGDNDQSLTPIDEPDRQQSNLAPPTAPDVPITSSASASTSAPSEPRLDDIRTEFHPRSGKATVTSHFEDYGHQVKDRARVVVSEEPWRPFRSRLDFDVANFALRNALNKEETNALILLMKRAREDEAVTLSSHADMYDILEGASRILTPHEKTSIHVPFKDTVQDFEVHVKPLWEWALDLAGDPLLSPHFVWDAEKISKFNGTRFMRIYHEPWTADSFWNVQMNKSSIPEGAKPFCLILYADKTKLSSFGGQKGYPVIARCGNLPVGIRNGEGTLGGGRVVGWLPIVEEDPAESSTPGWANFKNVVWHSAFYKLLETIIKISKTGYHFKCGDNIIRWLFVFILILSADYEEQCFMALIRGVKGKFPCPVCLVPADHQIDLSEDYPLRTAYDTQKIFEEIDRTPLQRDKEVILKSYSLRPVKSSFASIAYSDVYRALSWDRLHAYNLGLFGGHLWKQLKDHLAILGKDAEKQVDNQCDMIPRWRGLTHFKNVIKISFTDGKKFEHISKIILFASHNVIGDMRTNKPGYCLLRCIRCFLVLDMYASLNVHTEDTIAAGEQALLTFEQAMKEYLALIDDSKNWNFPKMHSHKHLFADIRAKGATRNFNTKPNEKLHGALKNIYDLQTNKKDVATQILKIDHYVLVMSFLQQRIDLLDEYCKSGEAADVDEGDVEDDIKPQSRTTILSAGHVLLGAVQKACSFNSLEERYKDDVAFSNFTQRLGPWMSQFLLASGIDLPNNTPIKFHSSNLIKEYRFLKVKYESKVDWRETMDYLHCSPDFHHQERVDCVLVDTVGGDIFAQLLFVFTCFVNKTPYPLALIQPLDAPIHIQRRKDKDLGFIRVCAKPRQSSEFISVRSIIRGALLVEEFDRKDSREFLVVDVIDGDMFLRLREKHQWSVLSHFTAENHLTYVKDMHAMLLLGSGHHEISIVCH</sequence>
<dbReference type="HOGENOM" id="CLU_009122_0_0_1"/>
<dbReference type="Pfam" id="PF18759">
    <property type="entry name" value="Plavaka"/>
    <property type="match status" value="1"/>
</dbReference>
<evidence type="ECO:0000256" key="1">
    <source>
        <dbReference type="SAM" id="MobiDB-lite"/>
    </source>
</evidence>
<gene>
    <name evidence="2" type="ORF">HETIRDRAFT_320172</name>
</gene>
<evidence type="ECO:0000313" key="2">
    <source>
        <dbReference type="EMBL" id="ETW80243.1"/>
    </source>
</evidence>
<dbReference type="STRING" id="747525.W4K345"/>
<dbReference type="Proteomes" id="UP000030671">
    <property type="component" value="Unassembled WGS sequence"/>
</dbReference>
<dbReference type="RefSeq" id="XP_009547019.1">
    <property type="nucleotide sequence ID" value="XM_009548724.1"/>
</dbReference>
<feature type="compositionally biased region" description="Polar residues" evidence="1">
    <location>
        <begin position="73"/>
        <end position="84"/>
    </location>
</feature>
<dbReference type="KEGG" id="hir:HETIRDRAFT_320172"/>
<dbReference type="EMBL" id="KI925459">
    <property type="protein sequence ID" value="ETW80243.1"/>
    <property type="molecule type" value="Genomic_DNA"/>
</dbReference>
<feature type="region of interest" description="Disordered" evidence="1">
    <location>
        <begin position="70"/>
        <end position="125"/>
    </location>
</feature>
<dbReference type="GeneID" id="20670649"/>
<dbReference type="InParanoid" id="W4K345"/>
<protein>
    <submittedName>
        <fullName evidence="2">Uncharacterized protein</fullName>
    </submittedName>
</protein>
<keyword evidence="3" id="KW-1185">Reference proteome</keyword>
<dbReference type="OrthoDB" id="3239511at2759"/>